<dbReference type="EMBL" id="FXBB01000024">
    <property type="protein sequence ID" value="SMG37761.1"/>
    <property type="molecule type" value="Genomic_DNA"/>
</dbReference>
<keyword evidence="6" id="KW-0282">Flagellum</keyword>
<evidence type="ECO:0000256" key="4">
    <source>
        <dbReference type="HAMAP-Rule" id="MF_00724"/>
    </source>
</evidence>
<keyword evidence="6" id="KW-0966">Cell projection</keyword>
<accession>A0A1X7K9H0</accession>
<dbReference type="PANTHER" id="PTHR34653">
    <property type="match status" value="1"/>
</dbReference>
<dbReference type="PANTHER" id="PTHR34653:SF1">
    <property type="entry name" value="FLAGELLAR HOOK-BASAL BODY COMPLEX PROTEIN FLIE"/>
    <property type="match status" value="1"/>
</dbReference>
<dbReference type="RefSeq" id="WP_085545028.1">
    <property type="nucleotide sequence ID" value="NZ_FXBB01000024.1"/>
</dbReference>
<evidence type="ECO:0000256" key="2">
    <source>
        <dbReference type="ARBA" id="ARBA00009272"/>
    </source>
</evidence>
<evidence type="ECO:0000256" key="1">
    <source>
        <dbReference type="ARBA" id="ARBA00004117"/>
    </source>
</evidence>
<dbReference type="GO" id="GO:0003774">
    <property type="term" value="F:cytoskeletal motor activity"/>
    <property type="evidence" value="ECO:0007669"/>
    <property type="project" value="InterPro"/>
</dbReference>
<organism evidence="6 7">
    <name type="scientific">Dethiosulfovibrio salsuginis</name>
    <dbReference type="NCBI Taxonomy" id="561720"/>
    <lineage>
        <taxon>Bacteria</taxon>
        <taxon>Thermotogati</taxon>
        <taxon>Synergistota</taxon>
        <taxon>Synergistia</taxon>
        <taxon>Synergistales</taxon>
        <taxon>Dethiosulfovibrionaceae</taxon>
        <taxon>Dethiosulfovibrio</taxon>
    </lineage>
</organism>
<dbReference type="STRING" id="561720.SAMN06275492_1249"/>
<dbReference type="Pfam" id="PF02049">
    <property type="entry name" value="FliE"/>
    <property type="match status" value="1"/>
</dbReference>
<dbReference type="GO" id="GO:0005198">
    <property type="term" value="F:structural molecule activity"/>
    <property type="evidence" value="ECO:0007669"/>
    <property type="project" value="UniProtKB-UniRule"/>
</dbReference>
<dbReference type="HAMAP" id="MF_00724">
    <property type="entry name" value="FliE"/>
    <property type="match status" value="1"/>
</dbReference>
<evidence type="ECO:0000313" key="6">
    <source>
        <dbReference type="EMBL" id="SMG37761.1"/>
    </source>
</evidence>
<evidence type="ECO:0000256" key="3">
    <source>
        <dbReference type="ARBA" id="ARBA00023143"/>
    </source>
</evidence>
<keyword evidence="6" id="KW-0969">Cilium</keyword>
<evidence type="ECO:0000256" key="5">
    <source>
        <dbReference type="NCBIfam" id="TIGR00205"/>
    </source>
</evidence>
<name>A0A1X7K9H0_9BACT</name>
<dbReference type="AlphaFoldDB" id="A0A1X7K9H0"/>
<dbReference type="PRINTS" id="PR01006">
    <property type="entry name" value="FLGHOOKFLIE"/>
</dbReference>
<dbReference type="GO" id="GO:0071973">
    <property type="term" value="P:bacterial-type flagellum-dependent cell motility"/>
    <property type="evidence" value="ECO:0007669"/>
    <property type="project" value="InterPro"/>
</dbReference>
<evidence type="ECO:0000313" key="7">
    <source>
        <dbReference type="Proteomes" id="UP000193355"/>
    </source>
</evidence>
<gene>
    <name evidence="4" type="primary">fliE</name>
    <name evidence="6" type="ORF">SAMN06275492_1249</name>
</gene>
<protein>
    <recommendedName>
        <fullName evidence="4 5">Flagellar hook-basal body complex protein FliE</fullName>
    </recommendedName>
</protein>
<dbReference type="GO" id="GO:0009425">
    <property type="term" value="C:bacterial-type flagellum basal body"/>
    <property type="evidence" value="ECO:0007669"/>
    <property type="project" value="UniProtKB-SubCell"/>
</dbReference>
<keyword evidence="7" id="KW-1185">Reference proteome</keyword>
<comment type="subcellular location">
    <subcellularLocation>
        <location evidence="1 4">Bacterial flagellum basal body</location>
    </subcellularLocation>
</comment>
<comment type="similarity">
    <text evidence="2 4">Belongs to the FliE family.</text>
</comment>
<dbReference type="InterPro" id="IPR001624">
    <property type="entry name" value="FliE"/>
</dbReference>
<reference evidence="7" key="1">
    <citation type="submission" date="2017-04" db="EMBL/GenBank/DDBJ databases">
        <authorList>
            <person name="Varghese N."/>
            <person name="Submissions S."/>
        </authorList>
    </citation>
    <scope>NUCLEOTIDE SEQUENCE [LARGE SCALE GENOMIC DNA]</scope>
    <source>
        <strain evidence="7">USBA 82</strain>
    </source>
</reference>
<proteinExistence type="inferred from homology"/>
<dbReference type="Proteomes" id="UP000193355">
    <property type="component" value="Unassembled WGS sequence"/>
</dbReference>
<dbReference type="NCBIfam" id="TIGR00205">
    <property type="entry name" value="fliE"/>
    <property type="match status" value="1"/>
</dbReference>
<sequence length="101" mass="11135">MDGVRLDLAKVGAQGFDLGREVRHKTAPVKPFEDVLKEAVIGVNDMQIEADVMVQRLALGDVDDVSEVVGSVQKAELAFRLMVQVRDKLVDAYQQLGRMPV</sequence>
<dbReference type="OrthoDB" id="5565at2"/>
<keyword evidence="3 4" id="KW-0975">Bacterial flagellum</keyword>